<feature type="domain" description="Ras-GEF" evidence="4">
    <location>
        <begin position="75"/>
        <end position="307"/>
    </location>
</feature>
<feature type="compositionally biased region" description="Acidic residues" evidence="3">
    <location>
        <begin position="601"/>
        <end position="619"/>
    </location>
</feature>
<dbReference type="Gene3D" id="1.10.840.10">
    <property type="entry name" value="Ras guanine-nucleotide exchange factors catalytic domain"/>
    <property type="match status" value="1"/>
</dbReference>
<feature type="coiled-coil region" evidence="2">
    <location>
        <begin position="42"/>
        <end position="69"/>
    </location>
</feature>
<comment type="caution">
    <text evidence="5">The sequence shown here is derived from an EMBL/GenBank/DDBJ whole genome shotgun (WGS) entry which is preliminary data.</text>
</comment>
<feature type="compositionally biased region" description="Low complexity" evidence="3">
    <location>
        <begin position="676"/>
        <end position="685"/>
    </location>
</feature>
<evidence type="ECO:0000256" key="1">
    <source>
        <dbReference type="PROSITE-ProRule" id="PRU00168"/>
    </source>
</evidence>
<feature type="compositionally biased region" description="Acidic residues" evidence="3">
    <location>
        <begin position="634"/>
        <end position="645"/>
    </location>
</feature>
<keyword evidence="1" id="KW-0344">Guanine-nucleotide releasing factor</keyword>
<protein>
    <recommendedName>
        <fullName evidence="4">Ras-GEF domain-containing protein</fullName>
    </recommendedName>
</protein>
<evidence type="ECO:0000256" key="2">
    <source>
        <dbReference type="SAM" id="Coils"/>
    </source>
</evidence>
<accession>A0A8H7QXA6</accession>
<dbReference type="InterPro" id="IPR023578">
    <property type="entry name" value="Ras_GEF_dom_sf"/>
</dbReference>
<feature type="compositionally biased region" description="Low complexity" evidence="3">
    <location>
        <begin position="304"/>
        <end position="319"/>
    </location>
</feature>
<feature type="region of interest" description="Disordered" evidence="3">
    <location>
        <begin position="589"/>
        <end position="760"/>
    </location>
</feature>
<dbReference type="Proteomes" id="UP000650833">
    <property type="component" value="Unassembled WGS sequence"/>
</dbReference>
<dbReference type="SMART" id="SM00147">
    <property type="entry name" value="RasGEF"/>
    <property type="match status" value="1"/>
</dbReference>
<evidence type="ECO:0000313" key="5">
    <source>
        <dbReference type="EMBL" id="KAG2199545.1"/>
    </source>
</evidence>
<keyword evidence="6" id="KW-1185">Reference proteome</keyword>
<feature type="compositionally biased region" description="Basic and acidic residues" evidence="3">
    <location>
        <begin position="715"/>
        <end position="725"/>
    </location>
</feature>
<feature type="compositionally biased region" description="Acidic residues" evidence="3">
    <location>
        <begin position="653"/>
        <end position="662"/>
    </location>
</feature>
<dbReference type="InterPro" id="IPR001895">
    <property type="entry name" value="RASGEF_cat_dom"/>
</dbReference>
<dbReference type="InterPro" id="IPR036964">
    <property type="entry name" value="RASGEF_cat_dom_sf"/>
</dbReference>
<dbReference type="OrthoDB" id="10254377at2759"/>
<dbReference type="EMBL" id="JAEPRC010000348">
    <property type="protein sequence ID" value="KAG2199545.1"/>
    <property type="molecule type" value="Genomic_DNA"/>
</dbReference>
<dbReference type="GO" id="GO:0005085">
    <property type="term" value="F:guanyl-nucleotide exchange factor activity"/>
    <property type="evidence" value="ECO:0007669"/>
    <property type="project" value="UniProtKB-KW"/>
</dbReference>
<gene>
    <name evidence="5" type="ORF">INT46_001245</name>
</gene>
<dbReference type="PROSITE" id="PS50009">
    <property type="entry name" value="RASGEF_CAT"/>
    <property type="match status" value="1"/>
</dbReference>
<sequence length="824" mass="93550">MSCSNRLPLIPLSPYIQTSCEYAKLLAQTTKSLSEEENTTIKSSLEKNLNKEREKLDRLTKSMQSIQLSCLLDFNIYDIAKEIAYINCSLFRMVTLDKNWLCNFDKQSNMVPLLDFHRYLSHSFAHQTIYGDPKKKSVIQLIHLAYILLHVYRDFSGCTAILTSLHMPEVGRLKAMWSPCPPKLIHVYQDLVAMLSPENNYEAYHHQLWLHTNRFLNITPSKSQMIAIPFMHAHLAIIQNLVQTHASVQAINVVLSSAGQPLLTSSVHLLEFCQQFSKIDPLELEKFSSGPTTASINRRLSFQSNTSSSNTNRRSSTSASKSIKLSTSTCLDLDLLRSDANVYHWIVSRAYLTRSQLHYESLHVEPLAAGEIELESEEEHDMYWDFFNQDFTMKEATTIVLKKDPPIKPSRNLKVANTNKQDPVQETVDGLNVVDSSKQSDHISPSLSSVAKKEDVDVLNSEDQIQEDTVKEDTNNAKAVFTEEPSILNSETESVKEDVVIDTADKEAIQSVVEEAQNESNPSISQQPKLNIKQQPQLQSIEEIQTQPNKEELIVKVQENEESANTEGIKNKDIVPILSPRAPEIAHCQSANDTKQIKDIQEDDEDNIIILTEEDDEEWTGYPHDSTPSQTVADTEEEEEEEEEWTGYPVTSQDEDDDEDEEVWKGYPIPNEEECQQQYEQQQDNQNDDYDDDDEARKSPVDVSSPSTPSEEGQELIHHHEEWKGYQKTIQEEEEGEREEVEDQETITAEKGTVSVTTTENSASKDPLIISYNNMNANTINNKSQHHQLHAIGKAAARRMQYSLSSTDTNRKRLPSPFAPSSST</sequence>
<evidence type="ECO:0000313" key="6">
    <source>
        <dbReference type="Proteomes" id="UP000650833"/>
    </source>
</evidence>
<proteinExistence type="predicted"/>
<feature type="region of interest" description="Disordered" evidence="3">
    <location>
        <begin position="801"/>
        <end position="824"/>
    </location>
</feature>
<keyword evidence="2" id="KW-0175">Coiled coil</keyword>
<reference evidence="5" key="1">
    <citation type="submission" date="2020-12" db="EMBL/GenBank/DDBJ databases">
        <title>Metabolic potential, ecology and presence of endohyphal bacteria is reflected in genomic diversity of Mucoromycotina.</title>
        <authorList>
            <person name="Muszewska A."/>
            <person name="Okrasinska A."/>
            <person name="Steczkiewicz K."/>
            <person name="Drgas O."/>
            <person name="Orlowska M."/>
            <person name="Perlinska-Lenart U."/>
            <person name="Aleksandrzak-Piekarczyk T."/>
            <person name="Szatraj K."/>
            <person name="Zielenkiewicz U."/>
            <person name="Pilsyk S."/>
            <person name="Malc E."/>
            <person name="Mieczkowski P."/>
            <person name="Kruszewska J.S."/>
            <person name="Biernat P."/>
            <person name="Pawlowska J."/>
        </authorList>
    </citation>
    <scope>NUCLEOTIDE SEQUENCE</scope>
    <source>
        <strain evidence="5">CBS 226.32</strain>
    </source>
</reference>
<dbReference type="SUPFAM" id="SSF48366">
    <property type="entry name" value="Ras GEF"/>
    <property type="match status" value="1"/>
</dbReference>
<dbReference type="AlphaFoldDB" id="A0A8H7QXA6"/>
<name>A0A8H7QXA6_9FUNG</name>
<feature type="compositionally biased region" description="Low complexity" evidence="3">
    <location>
        <begin position="701"/>
        <end position="710"/>
    </location>
</feature>
<dbReference type="Pfam" id="PF00617">
    <property type="entry name" value="RasGEF"/>
    <property type="match status" value="1"/>
</dbReference>
<feature type="compositionally biased region" description="Acidic residues" evidence="3">
    <location>
        <begin position="732"/>
        <end position="745"/>
    </location>
</feature>
<evidence type="ECO:0000256" key="3">
    <source>
        <dbReference type="SAM" id="MobiDB-lite"/>
    </source>
</evidence>
<organism evidence="5 6">
    <name type="scientific">Mucor plumbeus</name>
    <dbReference type="NCBI Taxonomy" id="97098"/>
    <lineage>
        <taxon>Eukaryota</taxon>
        <taxon>Fungi</taxon>
        <taxon>Fungi incertae sedis</taxon>
        <taxon>Mucoromycota</taxon>
        <taxon>Mucoromycotina</taxon>
        <taxon>Mucoromycetes</taxon>
        <taxon>Mucorales</taxon>
        <taxon>Mucorineae</taxon>
        <taxon>Mucoraceae</taxon>
        <taxon>Mucor</taxon>
    </lineage>
</organism>
<dbReference type="GO" id="GO:0007264">
    <property type="term" value="P:small GTPase-mediated signal transduction"/>
    <property type="evidence" value="ECO:0007669"/>
    <property type="project" value="InterPro"/>
</dbReference>
<feature type="region of interest" description="Disordered" evidence="3">
    <location>
        <begin position="298"/>
        <end position="319"/>
    </location>
</feature>
<evidence type="ECO:0000259" key="4">
    <source>
        <dbReference type="PROSITE" id="PS50009"/>
    </source>
</evidence>